<dbReference type="RefSeq" id="WP_069921563.1">
    <property type="nucleotide sequence ID" value="NZ_MEHK01000001.1"/>
</dbReference>
<evidence type="ECO:0000256" key="1">
    <source>
        <dbReference type="SAM" id="Phobius"/>
    </source>
</evidence>
<keyword evidence="1" id="KW-0812">Transmembrane</keyword>
<keyword evidence="3" id="KW-1185">Reference proteome</keyword>
<keyword evidence="1" id="KW-0472">Membrane</keyword>
<protein>
    <submittedName>
        <fullName evidence="2">Uncharacterized protein</fullName>
    </submittedName>
</protein>
<reference evidence="2 3" key="1">
    <citation type="submission" date="2016-08" db="EMBL/GenBank/DDBJ databases">
        <title>The complete genome of Streptomyces subrutilus 10-1-1.</title>
        <authorList>
            <person name="Chen X."/>
        </authorList>
    </citation>
    <scope>NUCLEOTIDE SEQUENCE [LARGE SCALE GENOMIC DNA]</scope>
    <source>
        <strain evidence="2 3">10-1-1</strain>
    </source>
</reference>
<dbReference type="AlphaFoldDB" id="A0A1E5PVE2"/>
<dbReference type="OrthoDB" id="4333260at2"/>
<organism evidence="2 3">
    <name type="scientific">Streptomyces subrutilus</name>
    <dbReference type="NCBI Taxonomy" id="36818"/>
    <lineage>
        <taxon>Bacteria</taxon>
        <taxon>Bacillati</taxon>
        <taxon>Actinomycetota</taxon>
        <taxon>Actinomycetes</taxon>
        <taxon>Kitasatosporales</taxon>
        <taxon>Streptomycetaceae</taxon>
        <taxon>Streptomyces</taxon>
    </lineage>
</organism>
<name>A0A1E5PVE2_9ACTN</name>
<keyword evidence="1" id="KW-1133">Transmembrane helix</keyword>
<gene>
    <name evidence="2" type="ORF">BGK67_20225</name>
</gene>
<feature type="transmembrane region" description="Helical" evidence="1">
    <location>
        <begin position="28"/>
        <end position="50"/>
    </location>
</feature>
<feature type="transmembrane region" description="Helical" evidence="1">
    <location>
        <begin position="136"/>
        <end position="153"/>
    </location>
</feature>
<feature type="transmembrane region" description="Helical" evidence="1">
    <location>
        <begin position="57"/>
        <end position="75"/>
    </location>
</feature>
<dbReference type="EMBL" id="MEHK01000001">
    <property type="protein sequence ID" value="OEJ33342.1"/>
    <property type="molecule type" value="Genomic_DNA"/>
</dbReference>
<feature type="transmembrane region" description="Helical" evidence="1">
    <location>
        <begin position="81"/>
        <end position="106"/>
    </location>
</feature>
<sequence>MSQNFLPPAPDSFTEAPAAPAPARTGNLGLGIVAAVVAALVAAGAYGGIMNAIDREIGYAAAGVGLLVGLAAGKIGGRNPVLPVVAAVLSLGAVYLGQLFFIALVLADYGKVGVGEVLGQAGVSGLNDVWKESMDAMSFLFLAIGGFVAFGSAKKVSD</sequence>
<evidence type="ECO:0000313" key="2">
    <source>
        <dbReference type="EMBL" id="OEJ33342.1"/>
    </source>
</evidence>
<proteinExistence type="predicted"/>
<accession>A0A1E5PVE2</accession>
<comment type="caution">
    <text evidence="2">The sequence shown here is derived from an EMBL/GenBank/DDBJ whole genome shotgun (WGS) entry which is preliminary data.</text>
</comment>
<evidence type="ECO:0000313" key="3">
    <source>
        <dbReference type="Proteomes" id="UP000095705"/>
    </source>
</evidence>
<dbReference type="Proteomes" id="UP000095705">
    <property type="component" value="Unassembled WGS sequence"/>
</dbReference>
<dbReference type="STRING" id="36818.BGK67_20225"/>